<dbReference type="PANTHER" id="PTHR11735:SF6">
    <property type="entry name" value="TRNA N6-ADENOSINE THREONYLCARBAMOYLTRANSFERASE, MITOCHONDRIAL"/>
    <property type="match status" value="1"/>
</dbReference>
<dbReference type="PANTHER" id="PTHR11735">
    <property type="entry name" value="TRNA N6-ADENOSINE THREONYLCARBAMOYLTRANSFERASE"/>
    <property type="match status" value="1"/>
</dbReference>
<evidence type="ECO:0000259" key="9">
    <source>
        <dbReference type="Pfam" id="PF00814"/>
    </source>
</evidence>
<keyword evidence="11" id="KW-1185">Reference proteome</keyword>
<evidence type="ECO:0000256" key="4">
    <source>
        <dbReference type="ARBA" id="ARBA00022723"/>
    </source>
</evidence>
<dbReference type="InterPro" id="IPR043129">
    <property type="entry name" value="ATPase_NBD"/>
</dbReference>
<dbReference type="Pfam" id="PF00814">
    <property type="entry name" value="TsaD"/>
    <property type="match status" value="2"/>
</dbReference>
<evidence type="ECO:0000256" key="1">
    <source>
        <dbReference type="ARBA" id="ARBA00012156"/>
    </source>
</evidence>
<feature type="compositionally biased region" description="Low complexity" evidence="8">
    <location>
        <begin position="274"/>
        <end position="285"/>
    </location>
</feature>
<dbReference type="PROSITE" id="PS01016">
    <property type="entry name" value="GLYCOPROTEASE"/>
    <property type="match status" value="1"/>
</dbReference>
<dbReference type="SUPFAM" id="SSF53067">
    <property type="entry name" value="Actin-like ATPase domain"/>
    <property type="match status" value="2"/>
</dbReference>
<dbReference type="GO" id="GO:0072670">
    <property type="term" value="P:mitochondrial tRNA threonylcarbamoyladenosine modification"/>
    <property type="evidence" value="ECO:0007669"/>
    <property type="project" value="TreeGrafter"/>
</dbReference>
<comment type="subcellular location">
    <subcellularLocation>
        <location evidence="7">Mitochondrion</location>
    </subcellularLocation>
</comment>
<comment type="similarity">
    <text evidence="7">Belongs to the KAE1 / TsaD family.</text>
</comment>
<dbReference type="InterPro" id="IPR017861">
    <property type="entry name" value="KAE1/TsaD"/>
</dbReference>
<evidence type="ECO:0000256" key="5">
    <source>
        <dbReference type="ARBA" id="ARBA00023315"/>
    </source>
</evidence>
<dbReference type="GO" id="GO:0005739">
    <property type="term" value="C:mitochondrion"/>
    <property type="evidence" value="ECO:0007669"/>
    <property type="project" value="UniProtKB-SubCell"/>
</dbReference>
<comment type="catalytic activity">
    <reaction evidence="6 7">
        <text>L-threonylcarbamoyladenylate + adenosine(37) in tRNA = N(6)-L-threonylcarbamoyladenosine(37) in tRNA + AMP + H(+)</text>
        <dbReference type="Rhea" id="RHEA:37059"/>
        <dbReference type="Rhea" id="RHEA-COMP:10162"/>
        <dbReference type="Rhea" id="RHEA-COMP:10163"/>
        <dbReference type="ChEBI" id="CHEBI:15378"/>
        <dbReference type="ChEBI" id="CHEBI:73682"/>
        <dbReference type="ChEBI" id="CHEBI:74411"/>
        <dbReference type="ChEBI" id="CHEBI:74418"/>
        <dbReference type="ChEBI" id="CHEBI:456215"/>
        <dbReference type="EC" id="2.3.1.234"/>
    </reaction>
</comment>
<evidence type="ECO:0000313" key="11">
    <source>
        <dbReference type="Proteomes" id="UP001302745"/>
    </source>
</evidence>
<dbReference type="EMBL" id="MU856907">
    <property type="protein sequence ID" value="KAK4154630.1"/>
    <property type="molecule type" value="Genomic_DNA"/>
</dbReference>
<keyword evidence="4 7" id="KW-0479">Metal-binding</keyword>
<feature type="domain" description="Gcp-like" evidence="9">
    <location>
        <begin position="368"/>
        <end position="506"/>
    </location>
</feature>
<comment type="cofactor">
    <cofactor evidence="7">
        <name>a divalent metal cation</name>
        <dbReference type="ChEBI" id="CHEBI:60240"/>
    </cofactor>
    <text evidence="7">Binds 1 divalent metal cation per subunit.</text>
</comment>
<dbReference type="InterPro" id="IPR017860">
    <property type="entry name" value="Peptidase_M22_CS"/>
</dbReference>
<dbReference type="AlphaFoldDB" id="A0AAN6VNR5"/>
<comment type="function">
    <text evidence="7">Required for the formation of a threonylcarbamoyl group on adenosine at position 37 (t(6)A37) in mitochondrial tRNAs that read codons beginning with adenine. Probably involved in the transfer of the threonylcarbamoyl moiety of threonylcarbamoyl-AMP (TC-AMP) to the N6 group of A37. Involved in mitochondrial genome maintenance.</text>
</comment>
<feature type="domain" description="Gcp-like" evidence="9">
    <location>
        <begin position="137"/>
        <end position="247"/>
    </location>
</feature>
<evidence type="ECO:0000256" key="8">
    <source>
        <dbReference type="SAM" id="MobiDB-lite"/>
    </source>
</evidence>
<sequence>MRRATAAGPLQWTRRPHLCQRVQVLLRSGYARYCNKPAAHSQAKPLLTLAIETSCDDTCVAVLEKHGNAARLLFNQKITSDNRKFGGVEPVTAAESHTANVAPLVQAAVRALPRGDWRGISDCPPESDEMLAFRRKPDFISVTRGPGMASSLSVGLTMAKGLAVAWQVPLVAVHHMQAHALTPRMVNALEHTLPQPNPEYPFMSLLVSGGHTQLLLSRSVTSHSILAEAKNIAIGDMLDKCARAILPADVIAQAGDVMYGALLETFAFPPSDPAPSSSIDPSIIKDPYKLTPPLPDTTTTTSSSSSSRDQYEAAAAQQQKHGYIYTAPARRADEIKPYCSPTYGWILTPPLADRREMAYDFSGFGGQVQRIMQQNPAMDVPQRRALARETMRIAFEHLASRIIFALDDLCGAREKAAAAAAATQLELQIQHHQTIQPELEGTQKPNTGPLLVVVETLVVSGGVASNSFLALVLREMLRVRGHGPETLRVVRPPARLCTDNAAMIAWAGMEMYEAGWVSRVDVLPQRKWAMDDAVVVGNNNGDRSSGGGVVVVAGGEGEDEGMKGGILGVSGWESRWAPHIS</sequence>
<dbReference type="GO" id="GO:0061711">
    <property type="term" value="F:tRNA N(6)-L-threonylcarbamoyladenine synthase activity"/>
    <property type="evidence" value="ECO:0007669"/>
    <property type="project" value="UniProtKB-EC"/>
</dbReference>
<dbReference type="PRINTS" id="PR00789">
    <property type="entry name" value="OSIALOPTASE"/>
</dbReference>
<reference evidence="10" key="2">
    <citation type="submission" date="2023-05" db="EMBL/GenBank/DDBJ databases">
        <authorList>
            <consortium name="Lawrence Berkeley National Laboratory"/>
            <person name="Steindorff A."/>
            <person name="Hensen N."/>
            <person name="Bonometti L."/>
            <person name="Westerberg I."/>
            <person name="Brannstrom I.O."/>
            <person name="Guillou S."/>
            <person name="Cros-Aarteil S."/>
            <person name="Calhoun S."/>
            <person name="Haridas S."/>
            <person name="Kuo A."/>
            <person name="Mondo S."/>
            <person name="Pangilinan J."/>
            <person name="Riley R."/>
            <person name="Labutti K."/>
            <person name="Andreopoulos B."/>
            <person name="Lipzen A."/>
            <person name="Chen C."/>
            <person name="Yanf M."/>
            <person name="Daum C."/>
            <person name="Ng V."/>
            <person name="Clum A."/>
            <person name="Ohm R."/>
            <person name="Martin F."/>
            <person name="Silar P."/>
            <person name="Natvig D."/>
            <person name="Lalanne C."/>
            <person name="Gautier V."/>
            <person name="Ament-Velasquez S.L."/>
            <person name="Kruys A."/>
            <person name="Hutchinson M.I."/>
            <person name="Powell A.J."/>
            <person name="Barry K."/>
            <person name="Miller A.N."/>
            <person name="Grigoriev I.V."/>
            <person name="Debuchy R."/>
            <person name="Gladieux P."/>
            <person name="Thoren M.H."/>
            <person name="Johannesson H."/>
        </authorList>
    </citation>
    <scope>NUCLEOTIDE SEQUENCE</scope>
    <source>
        <strain evidence="10">CBS 538.74</strain>
    </source>
</reference>
<dbReference type="InterPro" id="IPR000905">
    <property type="entry name" value="Gcp-like_dom"/>
</dbReference>
<accession>A0AAN6VNR5</accession>
<dbReference type="Gene3D" id="3.30.420.40">
    <property type="match status" value="2"/>
</dbReference>
<evidence type="ECO:0000256" key="2">
    <source>
        <dbReference type="ARBA" id="ARBA00022679"/>
    </source>
</evidence>
<keyword evidence="3 7" id="KW-0819">tRNA processing</keyword>
<evidence type="ECO:0000256" key="7">
    <source>
        <dbReference type="HAMAP-Rule" id="MF_03179"/>
    </source>
</evidence>
<proteinExistence type="inferred from homology"/>
<keyword evidence="2 7" id="KW-0808">Transferase</keyword>
<dbReference type="EC" id="2.3.1.234" evidence="1"/>
<dbReference type="HAMAP" id="MF_01445">
    <property type="entry name" value="TsaD"/>
    <property type="match status" value="1"/>
</dbReference>
<keyword evidence="7" id="KW-0496">Mitochondrion</keyword>
<comment type="caution">
    <text evidence="10">The sequence shown here is derived from an EMBL/GenBank/DDBJ whole genome shotgun (WGS) entry which is preliminary data.</text>
</comment>
<dbReference type="InterPro" id="IPR022450">
    <property type="entry name" value="TsaD"/>
</dbReference>
<evidence type="ECO:0000313" key="10">
    <source>
        <dbReference type="EMBL" id="KAK4154630.1"/>
    </source>
</evidence>
<feature type="region of interest" description="Disordered" evidence="8">
    <location>
        <begin position="273"/>
        <end position="313"/>
    </location>
</feature>
<feature type="compositionally biased region" description="Low complexity" evidence="8">
    <location>
        <begin position="297"/>
        <end position="307"/>
    </location>
</feature>
<keyword evidence="5 7" id="KW-0012">Acyltransferase</keyword>
<name>A0AAN6VNR5_9PEZI</name>
<comment type="subunit">
    <text evidence="7">Homodimer.</text>
</comment>
<organism evidence="10 11">
    <name type="scientific">Chaetomidium leptoderma</name>
    <dbReference type="NCBI Taxonomy" id="669021"/>
    <lineage>
        <taxon>Eukaryota</taxon>
        <taxon>Fungi</taxon>
        <taxon>Dikarya</taxon>
        <taxon>Ascomycota</taxon>
        <taxon>Pezizomycotina</taxon>
        <taxon>Sordariomycetes</taxon>
        <taxon>Sordariomycetidae</taxon>
        <taxon>Sordariales</taxon>
        <taxon>Chaetomiaceae</taxon>
        <taxon>Chaetomidium</taxon>
    </lineage>
</organism>
<evidence type="ECO:0000256" key="6">
    <source>
        <dbReference type="ARBA" id="ARBA00048117"/>
    </source>
</evidence>
<evidence type="ECO:0000256" key="3">
    <source>
        <dbReference type="ARBA" id="ARBA00022694"/>
    </source>
</evidence>
<protein>
    <recommendedName>
        <fullName evidence="1">N(6)-L-threonylcarbamoyladenine synthase</fullName>
        <ecNumber evidence="1">2.3.1.234</ecNumber>
    </recommendedName>
</protein>
<dbReference type="Proteomes" id="UP001302745">
    <property type="component" value="Unassembled WGS sequence"/>
</dbReference>
<gene>
    <name evidence="10" type="ORF">C8A00DRAFT_32586</name>
</gene>
<reference evidence="10" key="1">
    <citation type="journal article" date="2023" name="Mol. Phylogenet. Evol.">
        <title>Genome-scale phylogeny and comparative genomics of the fungal order Sordariales.</title>
        <authorList>
            <person name="Hensen N."/>
            <person name="Bonometti L."/>
            <person name="Westerberg I."/>
            <person name="Brannstrom I.O."/>
            <person name="Guillou S."/>
            <person name="Cros-Aarteil S."/>
            <person name="Calhoun S."/>
            <person name="Haridas S."/>
            <person name="Kuo A."/>
            <person name="Mondo S."/>
            <person name="Pangilinan J."/>
            <person name="Riley R."/>
            <person name="LaButti K."/>
            <person name="Andreopoulos B."/>
            <person name="Lipzen A."/>
            <person name="Chen C."/>
            <person name="Yan M."/>
            <person name="Daum C."/>
            <person name="Ng V."/>
            <person name="Clum A."/>
            <person name="Steindorff A."/>
            <person name="Ohm R.A."/>
            <person name="Martin F."/>
            <person name="Silar P."/>
            <person name="Natvig D.O."/>
            <person name="Lalanne C."/>
            <person name="Gautier V."/>
            <person name="Ament-Velasquez S.L."/>
            <person name="Kruys A."/>
            <person name="Hutchinson M.I."/>
            <person name="Powell A.J."/>
            <person name="Barry K."/>
            <person name="Miller A.N."/>
            <person name="Grigoriev I.V."/>
            <person name="Debuchy R."/>
            <person name="Gladieux P."/>
            <person name="Hiltunen Thoren M."/>
            <person name="Johannesson H."/>
        </authorList>
    </citation>
    <scope>NUCLEOTIDE SEQUENCE</scope>
    <source>
        <strain evidence="10">CBS 538.74</strain>
    </source>
</reference>
<dbReference type="GO" id="GO:0046872">
    <property type="term" value="F:metal ion binding"/>
    <property type="evidence" value="ECO:0007669"/>
    <property type="project" value="UniProtKB-KW"/>
</dbReference>